<evidence type="ECO:0000313" key="3">
    <source>
        <dbReference type="Proteomes" id="UP001201701"/>
    </source>
</evidence>
<organism evidence="2 3">
    <name type="scientific">Mesorhizobium retamae</name>
    <dbReference type="NCBI Taxonomy" id="2912854"/>
    <lineage>
        <taxon>Bacteria</taxon>
        <taxon>Pseudomonadati</taxon>
        <taxon>Pseudomonadota</taxon>
        <taxon>Alphaproteobacteria</taxon>
        <taxon>Hyphomicrobiales</taxon>
        <taxon>Phyllobacteriaceae</taxon>
        <taxon>Mesorhizobium</taxon>
    </lineage>
</organism>
<dbReference type="EMBL" id="JAKREW010000003">
    <property type="protein sequence ID" value="MCG7504489.1"/>
    <property type="molecule type" value="Genomic_DNA"/>
</dbReference>
<gene>
    <name evidence="2" type="ORF">L4923_05585</name>
</gene>
<feature type="region of interest" description="Disordered" evidence="1">
    <location>
        <begin position="52"/>
        <end position="80"/>
    </location>
</feature>
<feature type="compositionally biased region" description="Basic and acidic residues" evidence="1">
    <location>
        <begin position="56"/>
        <end position="68"/>
    </location>
</feature>
<dbReference type="RefSeq" id="WP_239362664.1">
    <property type="nucleotide sequence ID" value="NZ_JAKREW010000003.1"/>
</dbReference>
<sequence length="80" mass="9280">MTSEVIIFVKIDGNFTGKRKEFSASAIFAVRCQNRRQRFRQTIVPHWTLARHAKRPKPDRPTATDRPDQNLTLSLFPSII</sequence>
<comment type="caution">
    <text evidence="2">The sequence shown here is derived from an EMBL/GenBank/DDBJ whole genome shotgun (WGS) entry which is preliminary data.</text>
</comment>
<name>A0ABS9QAP8_9HYPH</name>
<keyword evidence="3" id="KW-1185">Reference proteome</keyword>
<feature type="compositionally biased region" description="Polar residues" evidence="1">
    <location>
        <begin position="69"/>
        <end position="80"/>
    </location>
</feature>
<dbReference type="Proteomes" id="UP001201701">
    <property type="component" value="Unassembled WGS sequence"/>
</dbReference>
<accession>A0ABS9QAP8</accession>
<evidence type="ECO:0000313" key="2">
    <source>
        <dbReference type="EMBL" id="MCG7504489.1"/>
    </source>
</evidence>
<proteinExistence type="predicted"/>
<protein>
    <submittedName>
        <fullName evidence="2">Uncharacterized protein</fullName>
    </submittedName>
</protein>
<reference evidence="2 3" key="1">
    <citation type="submission" date="2022-02" db="EMBL/GenBank/DDBJ databases">
        <title>Draft genome sequence of Mezorhizobium retamae strain IRAMC:0171 isolated from Retama raetam nodules.</title>
        <authorList>
            <person name="Bengaied R."/>
            <person name="Sbissi I."/>
            <person name="Huber K."/>
            <person name="Ghodbane F."/>
            <person name="Nouioui I."/>
            <person name="Tarhouni M."/>
            <person name="Gtari M."/>
        </authorList>
    </citation>
    <scope>NUCLEOTIDE SEQUENCE [LARGE SCALE GENOMIC DNA]</scope>
    <source>
        <strain evidence="2 3">IRAMC:0171</strain>
    </source>
</reference>
<evidence type="ECO:0000256" key="1">
    <source>
        <dbReference type="SAM" id="MobiDB-lite"/>
    </source>
</evidence>